<name>A0ABD5YK54_9EURY</name>
<keyword evidence="3" id="KW-1185">Reference proteome</keyword>
<dbReference type="Proteomes" id="UP001596417">
    <property type="component" value="Unassembled WGS sequence"/>
</dbReference>
<keyword evidence="1" id="KW-0812">Transmembrane</keyword>
<accession>A0ABD5YK54</accession>
<evidence type="ECO:0000256" key="1">
    <source>
        <dbReference type="SAM" id="Phobius"/>
    </source>
</evidence>
<keyword evidence="1" id="KW-0472">Membrane</keyword>
<evidence type="ECO:0000313" key="3">
    <source>
        <dbReference type="Proteomes" id="UP001596417"/>
    </source>
</evidence>
<dbReference type="EMBL" id="JBHTAX010000001">
    <property type="protein sequence ID" value="MFC7189753.1"/>
    <property type="molecule type" value="Genomic_DNA"/>
</dbReference>
<gene>
    <name evidence="2" type="ORF">ACFQL7_07695</name>
</gene>
<feature type="transmembrane region" description="Helical" evidence="1">
    <location>
        <begin position="32"/>
        <end position="51"/>
    </location>
</feature>
<evidence type="ECO:0000313" key="2">
    <source>
        <dbReference type="EMBL" id="MFC7189753.1"/>
    </source>
</evidence>
<organism evidence="2 3">
    <name type="scientific">Halocatena marina</name>
    <dbReference type="NCBI Taxonomy" id="2934937"/>
    <lineage>
        <taxon>Archaea</taxon>
        <taxon>Methanobacteriati</taxon>
        <taxon>Methanobacteriota</taxon>
        <taxon>Stenosarchaea group</taxon>
        <taxon>Halobacteria</taxon>
        <taxon>Halobacteriales</taxon>
        <taxon>Natronomonadaceae</taxon>
        <taxon>Halocatena</taxon>
    </lineage>
</organism>
<dbReference type="RefSeq" id="WP_248905958.1">
    <property type="nucleotide sequence ID" value="NZ_CP109979.1"/>
</dbReference>
<proteinExistence type="predicted"/>
<keyword evidence="1" id="KW-1133">Transmembrane helix</keyword>
<reference evidence="2 3" key="1">
    <citation type="journal article" date="2019" name="Int. J. Syst. Evol. Microbiol.">
        <title>The Global Catalogue of Microorganisms (GCM) 10K type strain sequencing project: providing services to taxonomists for standard genome sequencing and annotation.</title>
        <authorList>
            <consortium name="The Broad Institute Genomics Platform"/>
            <consortium name="The Broad Institute Genome Sequencing Center for Infectious Disease"/>
            <person name="Wu L."/>
            <person name="Ma J."/>
        </authorList>
    </citation>
    <scope>NUCLEOTIDE SEQUENCE [LARGE SCALE GENOMIC DNA]</scope>
    <source>
        <strain evidence="2 3">RDMS1</strain>
    </source>
</reference>
<dbReference type="GeneID" id="76199311"/>
<sequence>MDDAVINALGVFVVVGAGIIVAGLVMGQLRAALLLSVSVGATFGVMTYFLFRQGR</sequence>
<feature type="transmembrane region" description="Helical" evidence="1">
    <location>
        <begin position="6"/>
        <end position="25"/>
    </location>
</feature>
<protein>
    <submittedName>
        <fullName evidence="2">Uncharacterized protein</fullName>
    </submittedName>
</protein>
<dbReference type="AlphaFoldDB" id="A0ABD5YK54"/>
<comment type="caution">
    <text evidence="2">The sequence shown here is derived from an EMBL/GenBank/DDBJ whole genome shotgun (WGS) entry which is preliminary data.</text>
</comment>